<dbReference type="Proteomes" id="UP000291758">
    <property type="component" value="Chromosome"/>
</dbReference>
<dbReference type="RefSeq" id="WP_129205288.1">
    <property type="nucleotide sequence ID" value="NZ_CP035495.1"/>
</dbReference>
<accession>A0A4P6EQK7</accession>
<feature type="domain" description="UspA" evidence="1">
    <location>
        <begin position="11"/>
        <end position="116"/>
    </location>
</feature>
<dbReference type="KEGG" id="xyl:ET495_13930"/>
<dbReference type="Pfam" id="PF00582">
    <property type="entry name" value="Usp"/>
    <property type="match status" value="1"/>
</dbReference>
<evidence type="ECO:0000313" key="3">
    <source>
        <dbReference type="Proteomes" id="UP000291758"/>
    </source>
</evidence>
<evidence type="ECO:0000259" key="1">
    <source>
        <dbReference type="Pfam" id="PF00582"/>
    </source>
</evidence>
<organism evidence="2 3">
    <name type="scientific">Xylanimonas allomyrinae</name>
    <dbReference type="NCBI Taxonomy" id="2509459"/>
    <lineage>
        <taxon>Bacteria</taxon>
        <taxon>Bacillati</taxon>
        <taxon>Actinomycetota</taxon>
        <taxon>Actinomycetes</taxon>
        <taxon>Micrococcales</taxon>
        <taxon>Promicromonosporaceae</taxon>
        <taxon>Xylanimonas</taxon>
    </lineage>
</organism>
<protein>
    <submittedName>
        <fullName evidence="2">Universal stress protein</fullName>
    </submittedName>
</protein>
<keyword evidence="3" id="KW-1185">Reference proteome</keyword>
<evidence type="ECO:0000313" key="2">
    <source>
        <dbReference type="EMBL" id="QAY64133.1"/>
    </source>
</evidence>
<dbReference type="OrthoDB" id="6174426at2"/>
<dbReference type="AlphaFoldDB" id="A0A4P6EQK7"/>
<dbReference type="Gene3D" id="3.40.50.620">
    <property type="entry name" value="HUPs"/>
    <property type="match status" value="1"/>
</dbReference>
<dbReference type="InterPro" id="IPR006016">
    <property type="entry name" value="UspA"/>
</dbReference>
<name>A0A4P6EQK7_9MICO</name>
<dbReference type="SUPFAM" id="SSF52402">
    <property type="entry name" value="Adenine nucleotide alpha hydrolases-like"/>
    <property type="match status" value="1"/>
</dbReference>
<dbReference type="EMBL" id="CP035495">
    <property type="protein sequence ID" value="QAY64133.1"/>
    <property type="molecule type" value="Genomic_DNA"/>
</dbReference>
<dbReference type="InterPro" id="IPR014729">
    <property type="entry name" value="Rossmann-like_a/b/a_fold"/>
</dbReference>
<proteinExistence type="predicted"/>
<reference evidence="2 3" key="1">
    <citation type="submission" date="2019-01" db="EMBL/GenBank/DDBJ databases">
        <title>Genome sequencing of strain 2JSPR-7.</title>
        <authorList>
            <person name="Heo J."/>
            <person name="Kim S.-J."/>
            <person name="Kim J.-S."/>
            <person name="Hong S.-B."/>
            <person name="Kwon S.-W."/>
        </authorList>
    </citation>
    <scope>NUCLEOTIDE SEQUENCE [LARGE SCALE GENOMIC DNA]</scope>
    <source>
        <strain evidence="2 3">2JSPR-7</strain>
    </source>
</reference>
<sequence>MPGAASGTAPRRVLVGVASDENPEPMLDAAFDEASLLGAPIEVVHAVDPGPLEAVLDAYEGWGETWRAATLEGVRADIARWAAAHPTVPCTTHVEDGRAADALLRMARADDLIVVGGGPTCARPGACWGRCLTSCSARRPAR</sequence>
<dbReference type="CDD" id="cd00293">
    <property type="entry name" value="USP-like"/>
    <property type="match status" value="1"/>
</dbReference>
<gene>
    <name evidence="2" type="ORF">ET495_13930</name>
</gene>